<dbReference type="AlphaFoldDB" id="A0A6A4QGZ8"/>
<gene>
    <name evidence="7" type="ORF">Lalb_Chr06g0176121</name>
</gene>
<evidence type="ECO:0000313" key="7">
    <source>
        <dbReference type="EMBL" id="KAE9612726.1"/>
    </source>
</evidence>
<dbReference type="Proteomes" id="UP000447434">
    <property type="component" value="Chromosome 6"/>
</dbReference>
<comment type="subcellular location">
    <subcellularLocation>
        <location evidence="1 6">Secreted</location>
    </subcellularLocation>
</comment>
<dbReference type="PANTHER" id="PTHR31232:SF43">
    <property type="entry name" value="S-PROTEIN HOMOLOG 29-RELATED"/>
    <property type="match status" value="1"/>
</dbReference>
<dbReference type="OrthoDB" id="1741532at2759"/>
<accession>A0A6A4QGZ8</accession>
<keyword evidence="4 6" id="KW-0964">Secreted</keyword>
<comment type="similarity">
    <text evidence="2 6">Belongs to the plant self-incompatibility (S1) protein family.</text>
</comment>
<dbReference type="InterPro" id="IPR010264">
    <property type="entry name" value="Self-incomp_S1"/>
</dbReference>
<evidence type="ECO:0000256" key="5">
    <source>
        <dbReference type="ARBA" id="ARBA00022729"/>
    </source>
</evidence>
<evidence type="ECO:0000256" key="2">
    <source>
        <dbReference type="ARBA" id="ARBA00005581"/>
    </source>
</evidence>
<reference evidence="8" key="1">
    <citation type="journal article" date="2020" name="Nat. Commun.">
        <title>Genome sequence of the cluster root forming white lupin.</title>
        <authorList>
            <person name="Hufnagel B."/>
            <person name="Marques A."/>
            <person name="Soriano A."/>
            <person name="Marques L."/>
            <person name="Divol F."/>
            <person name="Doumas P."/>
            <person name="Sallet E."/>
            <person name="Mancinotti D."/>
            <person name="Carrere S."/>
            <person name="Marande W."/>
            <person name="Arribat S."/>
            <person name="Keller J."/>
            <person name="Huneau C."/>
            <person name="Blein T."/>
            <person name="Aime D."/>
            <person name="Laguerre M."/>
            <person name="Taylor J."/>
            <person name="Schubert V."/>
            <person name="Nelson M."/>
            <person name="Geu-Flores F."/>
            <person name="Crespi M."/>
            <person name="Gallardo-Guerrero K."/>
            <person name="Delaux P.-M."/>
            <person name="Salse J."/>
            <person name="Berges H."/>
            <person name="Guyot R."/>
            <person name="Gouzy J."/>
            <person name="Peret B."/>
        </authorList>
    </citation>
    <scope>NUCLEOTIDE SEQUENCE [LARGE SCALE GENOMIC DNA]</scope>
    <source>
        <strain evidence="8">cv. Amiga</strain>
    </source>
</reference>
<evidence type="ECO:0000313" key="8">
    <source>
        <dbReference type="Proteomes" id="UP000447434"/>
    </source>
</evidence>
<sequence>MNAKSVVLLMSLTIFVTLQMMSGVVSGKLFDKTKITVTNKLSVPLVMNCKDKFNSDGPHILLPGESHRFKFYKSIFLRYIWSCIFELEGVAHHFNIYDSKRDSCYDYNCFWQITEDGPCQILQNFNDNIVCLTWKD</sequence>
<dbReference type="GO" id="GO:0060320">
    <property type="term" value="P:rejection of self pollen"/>
    <property type="evidence" value="ECO:0007669"/>
    <property type="project" value="UniProtKB-KW"/>
</dbReference>
<organism evidence="7 8">
    <name type="scientific">Lupinus albus</name>
    <name type="common">White lupine</name>
    <name type="synonym">Lupinus termis</name>
    <dbReference type="NCBI Taxonomy" id="3870"/>
    <lineage>
        <taxon>Eukaryota</taxon>
        <taxon>Viridiplantae</taxon>
        <taxon>Streptophyta</taxon>
        <taxon>Embryophyta</taxon>
        <taxon>Tracheophyta</taxon>
        <taxon>Spermatophyta</taxon>
        <taxon>Magnoliopsida</taxon>
        <taxon>eudicotyledons</taxon>
        <taxon>Gunneridae</taxon>
        <taxon>Pentapetalae</taxon>
        <taxon>rosids</taxon>
        <taxon>fabids</taxon>
        <taxon>Fabales</taxon>
        <taxon>Fabaceae</taxon>
        <taxon>Papilionoideae</taxon>
        <taxon>50 kb inversion clade</taxon>
        <taxon>genistoids sensu lato</taxon>
        <taxon>core genistoids</taxon>
        <taxon>Genisteae</taxon>
        <taxon>Lupinus</taxon>
    </lineage>
</organism>
<protein>
    <recommendedName>
        <fullName evidence="6">S-protein homolog</fullName>
    </recommendedName>
</protein>
<dbReference type="Pfam" id="PF05938">
    <property type="entry name" value="Self-incomp_S1"/>
    <property type="match status" value="1"/>
</dbReference>
<evidence type="ECO:0000256" key="1">
    <source>
        <dbReference type="ARBA" id="ARBA00004613"/>
    </source>
</evidence>
<evidence type="ECO:0000256" key="3">
    <source>
        <dbReference type="ARBA" id="ARBA00022471"/>
    </source>
</evidence>
<dbReference type="GO" id="GO:0005576">
    <property type="term" value="C:extracellular region"/>
    <property type="evidence" value="ECO:0007669"/>
    <property type="project" value="UniProtKB-SubCell"/>
</dbReference>
<evidence type="ECO:0000256" key="4">
    <source>
        <dbReference type="ARBA" id="ARBA00022525"/>
    </source>
</evidence>
<feature type="chain" id="PRO_5025706226" description="S-protein homolog" evidence="6">
    <location>
        <begin position="28"/>
        <end position="136"/>
    </location>
</feature>
<feature type="signal peptide" evidence="6">
    <location>
        <begin position="1"/>
        <end position="27"/>
    </location>
</feature>
<name>A0A6A4QGZ8_LUPAL</name>
<proteinExistence type="inferred from homology"/>
<keyword evidence="5 6" id="KW-0732">Signal</keyword>
<comment type="caution">
    <text evidence="7">The sequence shown here is derived from an EMBL/GenBank/DDBJ whole genome shotgun (WGS) entry which is preliminary data.</text>
</comment>
<dbReference type="EMBL" id="WOCE01000006">
    <property type="protein sequence ID" value="KAE9612726.1"/>
    <property type="molecule type" value="Genomic_DNA"/>
</dbReference>
<evidence type="ECO:0000256" key="6">
    <source>
        <dbReference type="RuleBase" id="RU367044"/>
    </source>
</evidence>
<keyword evidence="8" id="KW-1185">Reference proteome</keyword>
<keyword evidence="3 6" id="KW-0713">Self-incompatibility</keyword>
<dbReference type="PANTHER" id="PTHR31232">
    <property type="match status" value="1"/>
</dbReference>